<evidence type="ECO:0000313" key="3">
    <source>
        <dbReference type="Proteomes" id="UP000280455"/>
    </source>
</evidence>
<dbReference type="Proteomes" id="UP000280455">
    <property type="component" value="Chromosome"/>
</dbReference>
<dbReference type="Gene3D" id="3.40.50.1580">
    <property type="entry name" value="Nucleoside phosphorylase domain"/>
    <property type="match status" value="1"/>
</dbReference>
<protein>
    <submittedName>
        <fullName evidence="2">Purine nucleoside permease</fullName>
    </submittedName>
</protein>
<evidence type="ECO:0000313" key="2">
    <source>
        <dbReference type="EMBL" id="AZE27541.1"/>
    </source>
</evidence>
<dbReference type="InterPro" id="IPR009486">
    <property type="entry name" value="Pur_nuclsid_perm"/>
</dbReference>
<name>A0AAD0ZKW6_9PSED</name>
<dbReference type="PANTHER" id="PTHR38643:SF1">
    <property type="entry name" value="PURINE NUCLEOSIDE PERMEASE C285.05-RELATED"/>
    <property type="match status" value="1"/>
</dbReference>
<dbReference type="Pfam" id="PF06516">
    <property type="entry name" value="NUP"/>
    <property type="match status" value="1"/>
</dbReference>
<accession>A0AAD0ZKW6</accession>
<keyword evidence="1" id="KW-0732">Signal</keyword>
<organism evidence="2 3">
    <name type="scientific">Pseudomonas chlororaphis subsp. aureofaciens</name>
    <dbReference type="NCBI Taxonomy" id="587851"/>
    <lineage>
        <taxon>Bacteria</taxon>
        <taxon>Pseudomonadati</taxon>
        <taxon>Pseudomonadota</taxon>
        <taxon>Gammaproteobacteria</taxon>
        <taxon>Pseudomonadales</taxon>
        <taxon>Pseudomonadaceae</taxon>
        <taxon>Pseudomonas</taxon>
    </lineage>
</organism>
<dbReference type="GO" id="GO:0003824">
    <property type="term" value="F:catalytic activity"/>
    <property type="evidence" value="ECO:0007669"/>
    <property type="project" value="InterPro"/>
</dbReference>
<feature type="signal peptide" evidence="1">
    <location>
        <begin position="1"/>
        <end position="25"/>
    </location>
</feature>
<dbReference type="EMBL" id="CP027750">
    <property type="protein sequence ID" value="AZE27541.1"/>
    <property type="molecule type" value="Genomic_DNA"/>
</dbReference>
<dbReference type="PIRSF" id="PIRSF013171">
    <property type="entry name" value="Pur_nuclsid_perm"/>
    <property type="match status" value="1"/>
</dbReference>
<dbReference type="PANTHER" id="PTHR38643">
    <property type="entry name" value="PURINE NUCLEOSIDE PERMEASE C285.05-RELATED"/>
    <property type="match status" value="1"/>
</dbReference>
<dbReference type="RefSeq" id="WP_009046827.1">
    <property type="nucleotide sequence ID" value="NZ_CP027749.1"/>
</dbReference>
<dbReference type="InterPro" id="IPR035994">
    <property type="entry name" value="Nucleoside_phosphorylase_sf"/>
</dbReference>
<dbReference type="GO" id="GO:0009116">
    <property type="term" value="P:nucleoside metabolic process"/>
    <property type="evidence" value="ECO:0007669"/>
    <property type="project" value="InterPro"/>
</dbReference>
<gene>
    <name evidence="2" type="ORF">C4K07_0729</name>
</gene>
<dbReference type="GO" id="GO:0055085">
    <property type="term" value="P:transmembrane transport"/>
    <property type="evidence" value="ECO:0007669"/>
    <property type="project" value="InterPro"/>
</dbReference>
<reference evidence="2 3" key="1">
    <citation type="submission" date="2018-03" db="EMBL/GenBank/DDBJ databases">
        <title>Diversity of phytobeneficial traits revealed by whole-genome analysis of worldwide-isolated phenazine-producing Pseudomonas spp.</title>
        <authorList>
            <person name="Biessy A."/>
            <person name="Novinscak A."/>
            <person name="Blom J."/>
            <person name="Leger G."/>
            <person name="Thomashow L.S."/>
            <person name="Cazorla F.M."/>
            <person name="Josic D."/>
            <person name="Filion M."/>
        </authorList>
    </citation>
    <scope>NUCLEOTIDE SEQUENCE [LARGE SCALE GENOMIC DNA]</scope>
    <source>
        <strain evidence="2 3">ChPhzS24</strain>
    </source>
</reference>
<proteinExistence type="predicted"/>
<feature type="chain" id="PRO_5042219997" evidence="1">
    <location>
        <begin position="26"/>
        <end position="353"/>
    </location>
</feature>
<evidence type="ECO:0000256" key="1">
    <source>
        <dbReference type="SAM" id="SignalP"/>
    </source>
</evidence>
<sequence>MTTRTTSGALAAALCCLGAAGATQAAEQPIQIKAVVLSMFEVGQDQGDNPGEFQFWRERAGLNQCMPLAQGFHDVCLNPETGVLATVTGMGTARAAASVMALGMDPRFDLSKAYWLVAGIAGINPHKGSIGSAAWANYVVDGDLAHEIDAREIPKDWKTGYTPFFRATPYAQPRSDSIGEVYKLNGRLVDWAYNLTKDVPLVENKELAAFRQQFKGFPQAVLPARVMKGDNLASSTFWHGKRLNDWAGDWVKYWTDGKGQFVTSAMEDTGTLQSLSFLNKAAKVDLDRVLVLRTASNYTMQPPGMSAAQSMAHDQAGFVGMQPSLEAAYRVGSTVINALTGNWELYSQTLPGH</sequence>
<dbReference type="AlphaFoldDB" id="A0AAD0ZKW6"/>